<accession>V8QPZ2</accession>
<dbReference type="PATRIC" id="fig|1424334.3.peg.3765"/>
<dbReference type="HOGENOM" id="CLU_2893781_0_0_4"/>
<evidence type="ECO:0000313" key="2">
    <source>
        <dbReference type="Proteomes" id="UP000018733"/>
    </source>
</evidence>
<dbReference type="STRING" id="1424334.W822_18740"/>
<dbReference type="AlphaFoldDB" id="V8QPZ2"/>
<protein>
    <submittedName>
        <fullName evidence="1">Uncharacterized protein</fullName>
    </submittedName>
</protein>
<dbReference type="EMBL" id="AYXT01000012">
    <property type="protein sequence ID" value="ETF01418.1"/>
    <property type="molecule type" value="Genomic_DNA"/>
</dbReference>
<comment type="caution">
    <text evidence="1">The sequence shown here is derived from an EMBL/GenBank/DDBJ whole genome shotgun (WGS) entry which is preliminary data.</text>
</comment>
<gene>
    <name evidence="1" type="ORF">W822_18740</name>
</gene>
<dbReference type="Proteomes" id="UP000018733">
    <property type="component" value="Unassembled WGS sequence"/>
</dbReference>
<sequence length="62" mass="7207">MWSIDFSDEISIEIIEFQLKFVGKLMIRFAKNFFLLKSEGVMRLGRVQDAYNCLQTGSSKIL</sequence>
<name>V8QPZ2_9BURK</name>
<reference evidence="1 2" key="1">
    <citation type="journal article" date="2014" name="Genome Announc.">
        <title>Draft Genome Sequence of Advenella kashmirensis Strain W13003, a Polycyclic Aromatic Hydrocarbon-Degrading Bacterium.</title>
        <authorList>
            <person name="Wang X."/>
            <person name="Jin D."/>
            <person name="Zhou L."/>
            <person name="Wu L."/>
            <person name="An W."/>
            <person name="Zhao L."/>
        </authorList>
    </citation>
    <scope>NUCLEOTIDE SEQUENCE [LARGE SCALE GENOMIC DNA]</scope>
    <source>
        <strain evidence="1 2">W13003</strain>
    </source>
</reference>
<proteinExistence type="predicted"/>
<organism evidence="1 2">
    <name type="scientific">Advenella kashmirensis W13003</name>
    <dbReference type="NCBI Taxonomy" id="1424334"/>
    <lineage>
        <taxon>Bacteria</taxon>
        <taxon>Pseudomonadati</taxon>
        <taxon>Pseudomonadota</taxon>
        <taxon>Betaproteobacteria</taxon>
        <taxon>Burkholderiales</taxon>
        <taxon>Alcaligenaceae</taxon>
    </lineage>
</organism>
<evidence type="ECO:0000313" key="1">
    <source>
        <dbReference type="EMBL" id="ETF01418.1"/>
    </source>
</evidence>
<keyword evidence="2" id="KW-1185">Reference proteome</keyword>